<evidence type="ECO:0000313" key="1">
    <source>
        <dbReference type="EMBL" id="KAK2190220.1"/>
    </source>
</evidence>
<reference evidence="1" key="1">
    <citation type="journal article" date="2023" name="Mol. Biol. Evol.">
        <title>Third-Generation Sequencing Reveals the Adaptive Role of the Epigenome in Three Deep-Sea Polychaetes.</title>
        <authorList>
            <person name="Perez M."/>
            <person name="Aroh O."/>
            <person name="Sun Y."/>
            <person name="Lan Y."/>
            <person name="Juniper S.K."/>
            <person name="Young C.R."/>
            <person name="Angers B."/>
            <person name="Qian P.Y."/>
        </authorList>
    </citation>
    <scope>NUCLEOTIDE SEQUENCE</scope>
    <source>
        <strain evidence="1">R07B-5</strain>
    </source>
</reference>
<name>A0AAD9P8Q6_RIDPI</name>
<gene>
    <name evidence="1" type="ORF">NP493_87g13067</name>
</gene>
<evidence type="ECO:0000313" key="2">
    <source>
        <dbReference type="Proteomes" id="UP001209878"/>
    </source>
</evidence>
<proteinExistence type="predicted"/>
<dbReference type="Proteomes" id="UP001209878">
    <property type="component" value="Unassembled WGS sequence"/>
</dbReference>
<protein>
    <submittedName>
        <fullName evidence="1">Uncharacterized protein</fullName>
    </submittedName>
</protein>
<comment type="caution">
    <text evidence="1">The sequence shown here is derived from an EMBL/GenBank/DDBJ whole genome shotgun (WGS) entry which is preliminary data.</text>
</comment>
<keyword evidence="2" id="KW-1185">Reference proteome</keyword>
<sequence length="73" mass="8184">MYCEVSLSASCTGVTVHAHVKVLLCHVHQHCVGRIVLLHLHYLRLTVSCTHAVSRLKQGPKWIFSPVCLHSLE</sequence>
<dbReference type="AlphaFoldDB" id="A0AAD9P8Q6"/>
<dbReference type="EMBL" id="JAODUO010000086">
    <property type="protein sequence ID" value="KAK2190220.1"/>
    <property type="molecule type" value="Genomic_DNA"/>
</dbReference>
<accession>A0AAD9P8Q6</accession>
<organism evidence="1 2">
    <name type="scientific">Ridgeia piscesae</name>
    <name type="common">Tubeworm</name>
    <dbReference type="NCBI Taxonomy" id="27915"/>
    <lineage>
        <taxon>Eukaryota</taxon>
        <taxon>Metazoa</taxon>
        <taxon>Spiralia</taxon>
        <taxon>Lophotrochozoa</taxon>
        <taxon>Annelida</taxon>
        <taxon>Polychaeta</taxon>
        <taxon>Sedentaria</taxon>
        <taxon>Canalipalpata</taxon>
        <taxon>Sabellida</taxon>
        <taxon>Siboglinidae</taxon>
        <taxon>Ridgeia</taxon>
    </lineage>
</organism>